<proteinExistence type="inferred from homology"/>
<evidence type="ECO:0000313" key="6">
    <source>
        <dbReference type="Proteomes" id="UP000662814"/>
    </source>
</evidence>
<keyword evidence="3 4" id="KW-0732">Signal</keyword>
<evidence type="ECO:0000256" key="2">
    <source>
        <dbReference type="ARBA" id="ARBA00022448"/>
    </source>
</evidence>
<reference evidence="5 6" key="1">
    <citation type="submission" date="2020-12" db="EMBL/GenBank/DDBJ databases">
        <title>Microbacterium sp. HY060.</title>
        <authorList>
            <person name="Zhou J."/>
        </authorList>
    </citation>
    <scope>NUCLEOTIDE SEQUENCE [LARGE SCALE GENOMIC DNA]</scope>
    <source>
        <strain evidence="5 6">HY60</strain>
    </source>
</reference>
<protein>
    <submittedName>
        <fullName evidence="5">Extracellular solute-binding protein</fullName>
    </submittedName>
</protein>
<sequence>MKIRQGIALAIAAAAGLALTACTGAPAAQSNAADGDVSGTITFQTWSLKNDTFTPYFTQVIKDFEKKYPDATVKWVDQPADGYEDKVLQQAESGELPDVINLPPDMAYSLAKVDMLLDLTQADPDVLDDYVEGAVSAYSYDDTEGTFGLPWYLGTELNYWNADLLKKGGADPDNLPTTIDEMFDVAETLAKSPEKIATIASVPSPKGVMAAIADEGGSASIFENGTFVFNTPEAVRIVERYAELYKLGAVSPEALQGAGTSNSNINNFNKGTVAWTTAGPNYIEQDLSVNAPTVVPNVRANETFGNPPLFVQGVSVSNTSKNAATALAFATFLTNNDNQVDFVKLAVGFFPGTQAANDDPSSFAEASEIDQQNHATDVAAGEMGSAEVPNPPQYTENMDGYAKQQIALAITGDISAQEALDNAVEYCQQNLAD</sequence>
<evidence type="ECO:0000313" key="5">
    <source>
        <dbReference type="EMBL" id="QPZ37573.1"/>
    </source>
</evidence>
<evidence type="ECO:0000256" key="4">
    <source>
        <dbReference type="SAM" id="SignalP"/>
    </source>
</evidence>
<feature type="chain" id="PRO_5046365887" evidence="4">
    <location>
        <begin position="28"/>
        <end position="433"/>
    </location>
</feature>
<keyword evidence="6" id="KW-1185">Reference proteome</keyword>
<keyword evidence="2" id="KW-0813">Transport</keyword>
<dbReference type="Proteomes" id="UP000662814">
    <property type="component" value="Chromosome"/>
</dbReference>
<dbReference type="RefSeq" id="WP_166990755.1">
    <property type="nucleotide sequence ID" value="NZ_CP061169.1"/>
</dbReference>
<dbReference type="SUPFAM" id="SSF53850">
    <property type="entry name" value="Periplasmic binding protein-like II"/>
    <property type="match status" value="1"/>
</dbReference>
<evidence type="ECO:0000256" key="1">
    <source>
        <dbReference type="ARBA" id="ARBA00008520"/>
    </source>
</evidence>
<dbReference type="EMBL" id="CP061169">
    <property type="protein sequence ID" value="QPZ37573.1"/>
    <property type="molecule type" value="Genomic_DNA"/>
</dbReference>
<accession>A0ABX6YFJ3</accession>
<organism evidence="5 6">
    <name type="scientific">Paramicrobacterium chengjingii</name>
    <dbReference type="NCBI Taxonomy" id="2769067"/>
    <lineage>
        <taxon>Bacteria</taxon>
        <taxon>Bacillati</taxon>
        <taxon>Actinomycetota</taxon>
        <taxon>Actinomycetes</taxon>
        <taxon>Micrococcales</taxon>
        <taxon>Microbacteriaceae</taxon>
        <taxon>Paramicrobacterium</taxon>
    </lineage>
</organism>
<dbReference type="Pfam" id="PF13416">
    <property type="entry name" value="SBP_bac_8"/>
    <property type="match status" value="1"/>
</dbReference>
<dbReference type="PANTHER" id="PTHR30061">
    <property type="entry name" value="MALTOSE-BINDING PERIPLASMIC PROTEIN"/>
    <property type="match status" value="1"/>
</dbReference>
<dbReference type="PROSITE" id="PS51257">
    <property type="entry name" value="PROKAR_LIPOPROTEIN"/>
    <property type="match status" value="1"/>
</dbReference>
<name>A0ABX6YFJ3_9MICO</name>
<dbReference type="PANTHER" id="PTHR30061:SF50">
    <property type="entry name" value="MALTOSE_MALTODEXTRIN-BINDING PERIPLASMIC PROTEIN"/>
    <property type="match status" value="1"/>
</dbReference>
<dbReference type="InterPro" id="IPR006059">
    <property type="entry name" value="SBP"/>
</dbReference>
<gene>
    <name evidence="5" type="ORF">HCR76_12130</name>
</gene>
<comment type="similarity">
    <text evidence="1">Belongs to the bacterial solute-binding protein 1 family.</text>
</comment>
<dbReference type="Gene3D" id="3.40.190.10">
    <property type="entry name" value="Periplasmic binding protein-like II"/>
    <property type="match status" value="1"/>
</dbReference>
<feature type="signal peptide" evidence="4">
    <location>
        <begin position="1"/>
        <end position="27"/>
    </location>
</feature>
<evidence type="ECO:0000256" key="3">
    <source>
        <dbReference type="ARBA" id="ARBA00022729"/>
    </source>
</evidence>